<dbReference type="EMBL" id="JBHULD010000018">
    <property type="protein sequence ID" value="MFD2556520.1"/>
    <property type="molecule type" value="Genomic_DNA"/>
</dbReference>
<dbReference type="PROSITE" id="PS51257">
    <property type="entry name" value="PROKAR_LIPOPROTEIN"/>
    <property type="match status" value="1"/>
</dbReference>
<proteinExistence type="predicted"/>
<evidence type="ECO:0000313" key="3">
    <source>
        <dbReference type="Proteomes" id="UP001597440"/>
    </source>
</evidence>
<evidence type="ECO:0000313" key="2">
    <source>
        <dbReference type="EMBL" id="MFD2556520.1"/>
    </source>
</evidence>
<organism evidence="2 3">
    <name type="scientific">Sphingobacterium tabacisoli</name>
    <dbReference type="NCBI Taxonomy" id="2044855"/>
    <lineage>
        <taxon>Bacteria</taxon>
        <taxon>Pseudomonadati</taxon>
        <taxon>Bacteroidota</taxon>
        <taxon>Sphingobacteriia</taxon>
        <taxon>Sphingobacteriales</taxon>
        <taxon>Sphingobacteriaceae</taxon>
        <taxon>Sphingobacterium</taxon>
    </lineage>
</organism>
<protein>
    <submittedName>
        <fullName evidence="2">Fasciclin domain-containing protein</fullName>
    </submittedName>
</protein>
<keyword evidence="3" id="KW-1185">Reference proteome</keyword>
<feature type="domain" description="FAS1" evidence="1">
    <location>
        <begin position="182"/>
        <end position="341"/>
    </location>
</feature>
<dbReference type="InterPro" id="IPR000782">
    <property type="entry name" value="FAS1_domain"/>
</dbReference>
<name>A0ABW5L8X9_9SPHI</name>
<dbReference type="PANTHER" id="PTHR10900">
    <property type="entry name" value="PERIOSTIN-RELATED"/>
    <property type="match status" value="1"/>
</dbReference>
<dbReference type="InterPro" id="IPR036378">
    <property type="entry name" value="FAS1_dom_sf"/>
</dbReference>
<dbReference type="Pfam" id="PF02469">
    <property type="entry name" value="Fasciclin"/>
    <property type="match status" value="1"/>
</dbReference>
<dbReference type="InterPro" id="IPR050904">
    <property type="entry name" value="Adhesion/Biosynth-related"/>
</dbReference>
<dbReference type="SMART" id="SM00554">
    <property type="entry name" value="FAS1"/>
    <property type="match status" value="1"/>
</dbReference>
<gene>
    <name evidence="2" type="ORF">ACFSQW_19140</name>
</gene>
<dbReference type="PANTHER" id="PTHR10900:SF77">
    <property type="entry name" value="FI19380P1"/>
    <property type="match status" value="1"/>
</dbReference>
<sequence>MKLRLNTSLLYSLVVGLGLLAVSCDFDPVRLAEPNEKIRPMAAYLKNNYEFSLFSAALEYTGLEDELNQGGPYTIFVPTNRAFNELGINRPEDFRMNNRDSLRTAIRYHILKRRLNIDNDIALGSTDHLFETIDGPPLYISRDQTPASYNRTLVNGIQIQRKNLETSNGVLHSIDAVFKYHNGTIQSYLESQEKFSCLRAGLKKFGLWDQLKDLKPQTIVAPNNNAFKKHGISLEDINKMSPDKYGQRLFAAYLFPLSFFMRDFNLYPSVGIGYYAGAPLRYRIPGDESYTYGIAADHNNIFVMLSKYNDYPIIRDLPINQKSKRDYLMTNGVLHEIEELLMLPSESLKP</sequence>
<comment type="caution">
    <text evidence="2">The sequence shown here is derived from an EMBL/GenBank/DDBJ whole genome shotgun (WGS) entry which is preliminary data.</text>
</comment>
<evidence type="ECO:0000259" key="1">
    <source>
        <dbReference type="PROSITE" id="PS50213"/>
    </source>
</evidence>
<feature type="domain" description="FAS1" evidence="1">
    <location>
        <begin position="38"/>
        <end position="178"/>
    </location>
</feature>
<dbReference type="Proteomes" id="UP001597440">
    <property type="component" value="Unassembled WGS sequence"/>
</dbReference>
<dbReference type="PROSITE" id="PS50213">
    <property type="entry name" value="FAS1"/>
    <property type="match status" value="2"/>
</dbReference>
<dbReference type="SUPFAM" id="SSF82153">
    <property type="entry name" value="FAS1 domain"/>
    <property type="match status" value="2"/>
</dbReference>
<reference evidence="3" key="1">
    <citation type="journal article" date="2019" name="Int. J. Syst. Evol. Microbiol.">
        <title>The Global Catalogue of Microorganisms (GCM) 10K type strain sequencing project: providing services to taxonomists for standard genome sequencing and annotation.</title>
        <authorList>
            <consortium name="The Broad Institute Genomics Platform"/>
            <consortium name="The Broad Institute Genome Sequencing Center for Infectious Disease"/>
            <person name="Wu L."/>
            <person name="Ma J."/>
        </authorList>
    </citation>
    <scope>NUCLEOTIDE SEQUENCE [LARGE SCALE GENOMIC DNA]</scope>
    <source>
        <strain evidence="3">KCTC 52298</strain>
    </source>
</reference>
<accession>A0ABW5L8X9</accession>
<dbReference type="RefSeq" id="WP_210352421.1">
    <property type="nucleotide sequence ID" value="NZ_JAEQMU010000001.1"/>
</dbReference>
<dbReference type="Gene3D" id="2.30.180.10">
    <property type="entry name" value="FAS1 domain"/>
    <property type="match status" value="2"/>
</dbReference>